<sequence length="355" mass="41702">MNALGWAYRLCGDIQKAEIYYWEARRKCILEGGLERDELKEDYGWISNNLAFVLSENKETREQAMDIGRDAIKHWQSIGHDIGLGAAFLVLGNSYYRDGRRSSALEAYEKALEIFKLLEHYDWLGRIYSWRGILYLDLNQKDPNKYDLEKAEKELIRSLEIGSQDIRAMMLNRLGRVYMRQGKWQEAEKCMQESFELAQKLPDYRYWIASLARLFSIATELGQHKKLDEYHKLLEDCPEIAKKSYKYDLGLGYIGLTKLSFIQENPDKKTIIAYLKHGISLLVESESYAHSNISGRLELIEKDFYKINPLLIRSIGQKLEEYSSKKSSQHHNVCYNKVTEIMHRWANWKKEEKIV</sequence>
<evidence type="ECO:0000313" key="2">
    <source>
        <dbReference type="EMBL" id="GAK54204.1"/>
    </source>
</evidence>
<dbReference type="Proteomes" id="UP000030700">
    <property type="component" value="Unassembled WGS sequence"/>
</dbReference>
<dbReference type="InterPro" id="IPR019734">
    <property type="entry name" value="TPR_rpt"/>
</dbReference>
<reference evidence="2" key="1">
    <citation type="journal article" date="2015" name="PeerJ">
        <title>First genomic representation of candidate bacterial phylum KSB3 points to enhanced environmental sensing as a trigger of wastewater bulking.</title>
        <authorList>
            <person name="Sekiguchi Y."/>
            <person name="Ohashi A."/>
            <person name="Parks D.H."/>
            <person name="Yamauchi T."/>
            <person name="Tyson G.W."/>
            <person name="Hugenholtz P."/>
        </authorList>
    </citation>
    <scope>NUCLEOTIDE SEQUENCE [LARGE SCALE GENOMIC DNA]</scope>
</reference>
<organism evidence="2">
    <name type="scientific">Candidatus Moduliflexus flocculans</name>
    <dbReference type="NCBI Taxonomy" id="1499966"/>
    <lineage>
        <taxon>Bacteria</taxon>
        <taxon>Candidatus Moduliflexota</taxon>
        <taxon>Candidatus Moduliflexia</taxon>
        <taxon>Candidatus Moduliflexales</taxon>
        <taxon>Candidatus Moduliflexaceae</taxon>
    </lineage>
</organism>
<keyword evidence="1" id="KW-0802">TPR repeat</keyword>
<dbReference type="InterPro" id="IPR011990">
    <property type="entry name" value="TPR-like_helical_dom_sf"/>
</dbReference>
<protein>
    <submittedName>
        <fullName evidence="2">Tetratricopeptide repeat domain protein</fullName>
    </submittedName>
</protein>
<evidence type="ECO:0000313" key="3">
    <source>
        <dbReference type="Proteomes" id="UP000030700"/>
    </source>
</evidence>
<dbReference type="AlphaFoldDB" id="A0A081BS23"/>
<dbReference type="Pfam" id="PF13374">
    <property type="entry name" value="TPR_10"/>
    <property type="match status" value="1"/>
</dbReference>
<dbReference type="PROSITE" id="PS50005">
    <property type="entry name" value="TPR"/>
    <property type="match status" value="2"/>
</dbReference>
<evidence type="ECO:0000256" key="1">
    <source>
        <dbReference type="PROSITE-ProRule" id="PRU00339"/>
    </source>
</evidence>
<dbReference type="Gene3D" id="1.25.40.10">
    <property type="entry name" value="Tetratricopeptide repeat domain"/>
    <property type="match status" value="1"/>
</dbReference>
<dbReference type="SMART" id="SM00028">
    <property type="entry name" value="TPR"/>
    <property type="match status" value="2"/>
</dbReference>
<dbReference type="SUPFAM" id="SSF48452">
    <property type="entry name" value="TPR-like"/>
    <property type="match status" value="1"/>
</dbReference>
<dbReference type="EMBL" id="DF820460">
    <property type="protein sequence ID" value="GAK54204.1"/>
    <property type="molecule type" value="Genomic_DNA"/>
</dbReference>
<keyword evidence="3" id="KW-1185">Reference proteome</keyword>
<feature type="repeat" description="TPR" evidence="1">
    <location>
        <begin position="168"/>
        <end position="201"/>
    </location>
</feature>
<proteinExistence type="predicted"/>
<dbReference type="HOGENOM" id="CLU_780014_0_0_0"/>
<dbReference type="STRING" id="1499966.U14_05483"/>
<dbReference type="Pfam" id="PF13424">
    <property type="entry name" value="TPR_12"/>
    <property type="match status" value="1"/>
</dbReference>
<accession>A0A081BS23</accession>
<gene>
    <name evidence="2" type="ORF">U14_05483</name>
</gene>
<feature type="repeat" description="TPR" evidence="1">
    <location>
        <begin position="85"/>
        <end position="118"/>
    </location>
</feature>
<name>A0A081BS23_9BACT</name>